<proteinExistence type="predicted"/>
<dbReference type="InterPro" id="IPR043502">
    <property type="entry name" value="DNA/RNA_pol_sf"/>
</dbReference>
<dbReference type="InterPro" id="IPR043128">
    <property type="entry name" value="Rev_trsase/Diguanyl_cyclase"/>
</dbReference>
<dbReference type="Proteomes" id="UP000800200">
    <property type="component" value="Unassembled WGS sequence"/>
</dbReference>
<dbReference type="OrthoDB" id="4505921at2759"/>
<name>A0A6A6EXP3_9PEZI</name>
<reference evidence="1" key="1">
    <citation type="journal article" date="2020" name="Stud. Mycol.">
        <title>101 Dothideomycetes genomes: a test case for predicting lifestyles and emergence of pathogens.</title>
        <authorList>
            <person name="Haridas S."/>
            <person name="Albert R."/>
            <person name="Binder M."/>
            <person name="Bloem J."/>
            <person name="Labutti K."/>
            <person name="Salamov A."/>
            <person name="Andreopoulos B."/>
            <person name="Baker S."/>
            <person name="Barry K."/>
            <person name="Bills G."/>
            <person name="Bluhm B."/>
            <person name="Cannon C."/>
            <person name="Castanera R."/>
            <person name="Culley D."/>
            <person name="Daum C."/>
            <person name="Ezra D."/>
            <person name="Gonzalez J."/>
            <person name="Henrissat B."/>
            <person name="Kuo A."/>
            <person name="Liang C."/>
            <person name="Lipzen A."/>
            <person name="Lutzoni F."/>
            <person name="Magnuson J."/>
            <person name="Mondo S."/>
            <person name="Nolan M."/>
            <person name="Ohm R."/>
            <person name="Pangilinan J."/>
            <person name="Park H.-J."/>
            <person name="Ramirez L."/>
            <person name="Alfaro M."/>
            <person name="Sun H."/>
            <person name="Tritt A."/>
            <person name="Yoshinaga Y."/>
            <person name="Zwiers L.-H."/>
            <person name="Turgeon B."/>
            <person name="Goodwin S."/>
            <person name="Spatafora J."/>
            <person name="Crous P."/>
            <person name="Grigoriev I."/>
        </authorList>
    </citation>
    <scope>NUCLEOTIDE SEQUENCE</scope>
    <source>
        <strain evidence="1">CBS 207.26</strain>
    </source>
</reference>
<protein>
    <submittedName>
        <fullName evidence="1">Uncharacterized protein</fullName>
    </submittedName>
</protein>
<gene>
    <name evidence="1" type="ORF">K469DRAFT_543593</name>
</gene>
<dbReference type="SUPFAM" id="SSF56672">
    <property type="entry name" value="DNA/RNA polymerases"/>
    <property type="match status" value="1"/>
</dbReference>
<dbReference type="Gene3D" id="3.10.10.10">
    <property type="entry name" value="HIV Type 1 Reverse Transcriptase, subunit A, domain 1"/>
    <property type="match status" value="1"/>
</dbReference>
<organism evidence="1 2">
    <name type="scientific">Zopfia rhizophila CBS 207.26</name>
    <dbReference type="NCBI Taxonomy" id="1314779"/>
    <lineage>
        <taxon>Eukaryota</taxon>
        <taxon>Fungi</taxon>
        <taxon>Dikarya</taxon>
        <taxon>Ascomycota</taxon>
        <taxon>Pezizomycotina</taxon>
        <taxon>Dothideomycetes</taxon>
        <taxon>Dothideomycetes incertae sedis</taxon>
        <taxon>Zopfiaceae</taxon>
        <taxon>Zopfia</taxon>
    </lineage>
</organism>
<sequence length="68" mass="8452">KLKVLRKYFNNYFIKGFIRATLLILFIPKKNRKLRLYINYRYFNKAIVKNYYLIFLILEFINKLRGAK</sequence>
<dbReference type="AlphaFoldDB" id="A0A6A6EXP3"/>
<evidence type="ECO:0000313" key="2">
    <source>
        <dbReference type="Proteomes" id="UP000800200"/>
    </source>
</evidence>
<accession>A0A6A6EXP3</accession>
<dbReference type="Gene3D" id="3.30.70.270">
    <property type="match status" value="1"/>
</dbReference>
<keyword evidence="2" id="KW-1185">Reference proteome</keyword>
<evidence type="ECO:0000313" key="1">
    <source>
        <dbReference type="EMBL" id="KAF2195548.1"/>
    </source>
</evidence>
<dbReference type="EMBL" id="ML994610">
    <property type="protein sequence ID" value="KAF2195548.1"/>
    <property type="molecule type" value="Genomic_DNA"/>
</dbReference>
<feature type="non-terminal residue" evidence="1">
    <location>
        <position position="1"/>
    </location>
</feature>